<feature type="transmembrane region" description="Helical" evidence="8">
    <location>
        <begin position="443"/>
        <end position="465"/>
    </location>
</feature>
<keyword evidence="3" id="KW-1003">Cell membrane</keyword>
<feature type="transmembrane region" description="Helical" evidence="8">
    <location>
        <begin position="85"/>
        <end position="107"/>
    </location>
</feature>
<evidence type="ECO:0000256" key="3">
    <source>
        <dbReference type="ARBA" id="ARBA00022475"/>
    </source>
</evidence>
<sequence length="466" mass="47327">MLLSLTPLSVLAVDEAPAPEPAWLITVLLVGIAWVVVAVTVLKLHPILSLLTGGLIVGLLAGLGITDTVTSLTAGVAKNLGGTGLLIVLGAMFGAILSESGAASQIVTRLTSRVGKRGLPWVMLAASVIVGLPMFFEVGFVTLIPIAIVLAKKANIQFKWIVFPLLAGLDAAQCLLPPHPGPIAAADSLGADIGLTLLIGLGVAIPAIIITGPVLGRIMAPRVEVTPPKAIADLYTNSDYTAPRPPGTIRSFIAILTPVVLILGKAIIDIAWPNGSGIFFNIVEFVGTPVIALLLAVICAMVVLGTLSGSPRQILNRWVGGSLGPIAGVVFIVGAAGGFSTVIVDSGSAQSVLDIASGAGVPILLLAFGMAALLVAALGSSTVAGLTAASLVAPSAVGLDPIHLVLLTLAAGAGSSFLVHVNSGGFWLSKEYFGLTVGQNLRVWTLTHTVLSVVAILVIGALWVIL</sequence>
<dbReference type="GO" id="GO:0005886">
    <property type="term" value="C:plasma membrane"/>
    <property type="evidence" value="ECO:0007669"/>
    <property type="project" value="UniProtKB-SubCell"/>
</dbReference>
<feature type="transmembrane region" description="Helical" evidence="8">
    <location>
        <begin position="22"/>
        <end position="42"/>
    </location>
</feature>
<evidence type="ECO:0000256" key="7">
    <source>
        <dbReference type="ARBA" id="ARBA00049663"/>
    </source>
</evidence>
<dbReference type="Pfam" id="PF02447">
    <property type="entry name" value="GntP_permease"/>
    <property type="match status" value="1"/>
</dbReference>
<dbReference type="AlphaFoldDB" id="A0A1H3U341"/>
<evidence type="ECO:0000256" key="2">
    <source>
        <dbReference type="ARBA" id="ARBA00022448"/>
    </source>
</evidence>
<dbReference type="PANTHER" id="PTHR30354:SF22">
    <property type="entry name" value="HIGH-AFFINITY GLUCONATE TRANSPORTER"/>
    <property type="match status" value="1"/>
</dbReference>
<keyword evidence="5 8" id="KW-1133">Transmembrane helix</keyword>
<accession>A0A1H3U341</accession>
<dbReference type="InterPro" id="IPR003474">
    <property type="entry name" value="Glcn_transporter"/>
</dbReference>
<feature type="transmembrane region" description="Helical" evidence="8">
    <location>
        <begin position="278"/>
        <end position="307"/>
    </location>
</feature>
<feature type="transmembrane region" description="Helical" evidence="8">
    <location>
        <begin position="47"/>
        <end position="65"/>
    </location>
</feature>
<feature type="transmembrane region" description="Helical" evidence="8">
    <location>
        <begin position="119"/>
        <end position="150"/>
    </location>
</feature>
<organism evidence="9 10">
    <name type="scientific">Herbiconiux ginsengi</name>
    <dbReference type="NCBI Taxonomy" id="381665"/>
    <lineage>
        <taxon>Bacteria</taxon>
        <taxon>Bacillati</taxon>
        <taxon>Actinomycetota</taxon>
        <taxon>Actinomycetes</taxon>
        <taxon>Micrococcales</taxon>
        <taxon>Microbacteriaceae</taxon>
        <taxon>Herbiconiux</taxon>
    </lineage>
</organism>
<evidence type="ECO:0000256" key="8">
    <source>
        <dbReference type="SAM" id="Phobius"/>
    </source>
</evidence>
<evidence type="ECO:0000313" key="9">
    <source>
        <dbReference type="EMBL" id="SDZ56717.1"/>
    </source>
</evidence>
<dbReference type="NCBIfam" id="TIGR00791">
    <property type="entry name" value="gntP"/>
    <property type="match status" value="1"/>
</dbReference>
<proteinExistence type="inferred from homology"/>
<dbReference type="EMBL" id="FNPZ01000010">
    <property type="protein sequence ID" value="SDZ56717.1"/>
    <property type="molecule type" value="Genomic_DNA"/>
</dbReference>
<evidence type="ECO:0000256" key="1">
    <source>
        <dbReference type="ARBA" id="ARBA00004651"/>
    </source>
</evidence>
<dbReference type="Proteomes" id="UP000198891">
    <property type="component" value="Unassembled WGS sequence"/>
</dbReference>
<dbReference type="GO" id="GO:0015128">
    <property type="term" value="F:gluconate transmembrane transporter activity"/>
    <property type="evidence" value="ECO:0007669"/>
    <property type="project" value="InterPro"/>
</dbReference>
<name>A0A1H3U341_9MICO</name>
<dbReference type="STRING" id="381665.SAMN05216554_0074"/>
<reference evidence="9 10" key="1">
    <citation type="submission" date="2016-10" db="EMBL/GenBank/DDBJ databases">
        <authorList>
            <person name="de Groot N.N."/>
        </authorList>
    </citation>
    <scope>NUCLEOTIDE SEQUENCE [LARGE SCALE GENOMIC DNA]</scope>
    <source>
        <strain evidence="9 10">CGMCC 4.3491</strain>
    </source>
</reference>
<keyword evidence="2" id="KW-0813">Transport</keyword>
<feature type="transmembrane region" description="Helical" evidence="8">
    <location>
        <begin position="193"/>
        <end position="215"/>
    </location>
</feature>
<evidence type="ECO:0000256" key="5">
    <source>
        <dbReference type="ARBA" id="ARBA00022989"/>
    </source>
</evidence>
<feature type="transmembrane region" description="Helical" evidence="8">
    <location>
        <begin position="363"/>
        <end position="392"/>
    </location>
</feature>
<feature type="transmembrane region" description="Helical" evidence="8">
    <location>
        <begin position="319"/>
        <end position="343"/>
    </location>
</feature>
<comment type="subcellular location">
    <subcellularLocation>
        <location evidence="1">Cell membrane</location>
        <topology evidence="1">Multi-pass membrane protein</topology>
    </subcellularLocation>
</comment>
<protein>
    <submittedName>
        <fullName evidence="9">Gluconate:H+ symporter, GntP family</fullName>
    </submittedName>
</protein>
<keyword evidence="4 8" id="KW-0812">Transmembrane</keyword>
<dbReference type="RefSeq" id="WP_092558462.1">
    <property type="nucleotide sequence ID" value="NZ_FNPZ01000010.1"/>
</dbReference>
<evidence type="ECO:0000256" key="6">
    <source>
        <dbReference type="ARBA" id="ARBA00023136"/>
    </source>
</evidence>
<keyword evidence="10" id="KW-1185">Reference proteome</keyword>
<keyword evidence="6 8" id="KW-0472">Membrane</keyword>
<dbReference type="OrthoDB" id="4325159at2"/>
<evidence type="ECO:0000313" key="10">
    <source>
        <dbReference type="Proteomes" id="UP000198891"/>
    </source>
</evidence>
<feature type="transmembrane region" description="Helical" evidence="8">
    <location>
        <begin position="252"/>
        <end position="272"/>
    </location>
</feature>
<gene>
    <name evidence="9" type="ORF">SAMN05216554_0074</name>
</gene>
<feature type="transmembrane region" description="Helical" evidence="8">
    <location>
        <begin position="404"/>
        <end position="423"/>
    </location>
</feature>
<dbReference type="PANTHER" id="PTHR30354">
    <property type="entry name" value="GNT FAMILY GLUCONATE TRANSPORTER"/>
    <property type="match status" value="1"/>
</dbReference>
<comment type="similarity">
    <text evidence="7">Belongs to the GntP permease family.</text>
</comment>
<evidence type="ECO:0000256" key="4">
    <source>
        <dbReference type="ARBA" id="ARBA00022692"/>
    </source>
</evidence>